<gene>
    <name evidence="1" type="ORF">DPMN_045315</name>
</gene>
<protein>
    <submittedName>
        <fullName evidence="1">Uncharacterized protein</fullName>
    </submittedName>
</protein>
<proteinExistence type="predicted"/>
<accession>A0A9D4D3Y6</accession>
<comment type="caution">
    <text evidence="1">The sequence shown here is derived from an EMBL/GenBank/DDBJ whole genome shotgun (WGS) entry which is preliminary data.</text>
</comment>
<dbReference type="EMBL" id="JAIWYP010000011">
    <property type="protein sequence ID" value="KAH3738676.1"/>
    <property type="molecule type" value="Genomic_DNA"/>
</dbReference>
<name>A0A9D4D3Y6_DREPO</name>
<reference evidence="1" key="2">
    <citation type="submission" date="2020-11" db="EMBL/GenBank/DDBJ databases">
        <authorList>
            <person name="McCartney M.A."/>
            <person name="Auch B."/>
            <person name="Kono T."/>
            <person name="Mallez S."/>
            <person name="Becker A."/>
            <person name="Gohl D.M."/>
            <person name="Silverstein K.A.T."/>
            <person name="Koren S."/>
            <person name="Bechman K.B."/>
            <person name="Herman A."/>
            <person name="Abrahante J.E."/>
            <person name="Garbe J."/>
        </authorList>
    </citation>
    <scope>NUCLEOTIDE SEQUENCE</scope>
    <source>
        <strain evidence="1">Duluth1</strain>
        <tissue evidence="1">Whole animal</tissue>
    </source>
</reference>
<keyword evidence="2" id="KW-1185">Reference proteome</keyword>
<dbReference type="AlphaFoldDB" id="A0A9D4D3Y6"/>
<evidence type="ECO:0000313" key="1">
    <source>
        <dbReference type="EMBL" id="KAH3738676.1"/>
    </source>
</evidence>
<sequence length="51" mass="5553">MSNQTKPCGVTAFDINTLLKTQMSTPTYQAGEKLLDLNSLSTSKPQADIHN</sequence>
<evidence type="ECO:0000313" key="2">
    <source>
        <dbReference type="Proteomes" id="UP000828390"/>
    </source>
</evidence>
<reference evidence="1" key="1">
    <citation type="journal article" date="2019" name="bioRxiv">
        <title>The Genome of the Zebra Mussel, Dreissena polymorpha: A Resource for Invasive Species Research.</title>
        <authorList>
            <person name="McCartney M.A."/>
            <person name="Auch B."/>
            <person name="Kono T."/>
            <person name="Mallez S."/>
            <person name="Zhang Y."/>
            <person name="Obille A."/>
            <person name="Becker A."/>
            <person name="Abrahante J.E."/>
            <person name="Garbe J."/>
            <person name="Badalamenti J.P."/>
            <person name="Herman A."/>
            <person name="Mangelson H."/>
            <person name="Liachko I."/>
            <person name="Sullivan S."/>
            <person name="Sone E.D."/>
            <person name="Koren S."/>
            <person name="Silverstein K.A.T."/>
            <person name="Beckman K.B."/>
            <person name="Gohl D.M."/>
        </authorList>
    </citation>
    <scope>NUCLEOTIDE SEQUENCE</scope>
    <source>
        <strain evidence="1">Duluth1</strain>
        <tissue evidence="1">Whole animal</tissue>
    </source>
</reference>
<organism evidence="1 2">
    <name type="scientific">Dreissena polymorpha</name>
    <name type="common">Zebra mussel</name>
    <name type="synonym">Mytilus polymorpha</name>
    <dbReference type="NCBI Taxonomy" id="45954"/>
    <lineage>
        <taxon>Eukaryota</taxon>
        <taxon>Metazoa</taxon>
        <taxon>Spiralia</taxon>
        <taxon>Lophotrochozoa</taxon>
        <taxon>Mollusca</taxon>
        <taxon>Bivalvia</taxon>
        <taxon>Autobranchia</taxon>
        <taxon>Heteroconchia</taxon>
        <taxon>Euheterodonta</taxon>
        <taxon>Imparidentia</taxon>
        <taxon>Neoheterodontei</taxon>
        <taxon>Myida</taxon>
        <taxon>Dreissenoidea</taxon>
        <taxon>Dreissenidae</taxon>
        <taxon>Dreissena</taxon>
    </lineage>
</organism>
<dbReference type="Proteomes" id="UP000828390">
    <property type="component" value="Unassembled WGS sequence"/>
</dbReference>